<evidence type="ECO:0000313" key="2">
    <source>
        <dbReference type="EMBL" id="SDZ32852.1"/>
    </source>
</evidence>
<reference evidence="3" key="1">
    <citation type="submission" date="2016-10" db="EMBL/GenBank/DDBJ databases">
        <authorList>
            <person name="Varghese N."/>
            <person name="Submissions S."/>
        </authorList>
    </citation>
    <scope>NUCLEOTIDE SEQUENCE [LARGE SCALE GENOMIC DNA]</scope>
    <source>
        <strain evidence="3">DSM 44718</strain>
    </source>
</reference>
<gene>
    <name evidence="2" type="ORF">SAMN05421684_4549</name>
</gene>
<dbReference type="Proteomes" id="UP000199632">
    <property type="component" value="Unassembled WGS sequence"/>
</dbReference>
<keyword evidence="3" id="KW-1185">Reference proteome</keyword>
<organism evidence="2 3">
    <name type="scientific">Asanoa ishikariensis</name>
    <dbReference type="NCBI Taxonomy" id="137265"/>
    <lineage>
        <taxon>Bacteria</taxon>
        <taxon>Bacillati</taxon>
        <taxon>Actinomycetota</taxon>
        <taxon>Actinomycetes</taxon>
        <taxon>Micromonosporales</taxon>
        <taxon>Micromonosporaceae</taxon>
        <taxon>Asanoa</taxon>
    </lineage>
</organism>
<dbReference type="AlphaFoldDB" id="A0A1H3S4J4"/>
<proteinExistence type="predicted"/>
<evidence type="ECO:0000313" key="3">
    <source>
        <dbReference type="Proteomes" id="UP000199632"/>
    </source>
</evidence>
<feature type="compositionally biased region" description="Basic and acidic residues" evidence="1">
    <location>
        <begin position="1"/>
        <end position="12"/>
    </location>
</feature>
<accession>A0A1H3S4J4</accession>
<dbReference type="EMBL" id="FNQB01000002">
    <property type="protein sequence ID" value="SDZ32852.1"/>
    <property type="molecule type" value="Genomic_DNA"/>
</dbReference>
<name>A0A1H3S4J4_9ACTN</name>
<feature type="region of interest" description="Disordered" evidence="1">
    <location>
        <begin position="1"/>
        <end position="96"/>
    </location>
</feature>
<feature type="compositionally biased region" description="Basic and acidic residues" evidence="1">
    <location>
        <begin position="66"/>
        <end position="87"/>
    </location>
</feature>
<evidence type="ECO:0000256" key="1">
    <source>
        <dbReference type="SAM" id="MobiDB-lite"/>
    </source>
</evidence>
<feature type="compositionally biased region" description="Acidic residues" evidence="1">
    <location>
        <begin position="13"/>
        <end position="38"/>
    </location>
</feature>
<sequence length="96" mass="10481">MWAAMSDERPLEESQEVADAAEDETAISEFETGGEPDTDNPVFREPGWQPRTGSDQPWDPEDLAEAEGKDPTPENVARAKAELDKDGPAAIDRTVP</sequence>
<dbReference type="STRING" id="137265.SAMN05421684_4549"/>
<protein>
    <submittedName>
        <fullName evidence="2">Uncharacterized protein</fullName>
    </submittedName>
</protein>